<dbReference type="PROSITE" id="PS50089">
    <property type="entry name" value="ZF_RING_2"/>
    <property type="match status" value="1"/>
</dbReference>
<keyword evidence="5" id="KW-1185">Reference proteome</keyword>
<proteinExistence type="predicted"/>
<dbReference type="Gene3D" id="3.30.40.10">
    <property type="entry name" value="Zinc/RING finger domain, C3HC4 (zinc finger)"/>
    <property type="match status" value="1"/>
</dbReference>
<dbReference type="EMBL" id="ML994659">
    <property type="protein sequence ID" value="KAF2180221.1"/>
    <property type="molecule type" value="Genomic_DNA"/>
</dbReference>
<evidence type="ECO:0000256" key="2">
    <source>
        <dbReference type="SAM" id="MobiDB-lite"/>
    </source>
</evidence>
<feature type="domain" description="RING-type" evidence="3">
    <location>
        <begin position="24"/>
        <end position="73"/>
    </location>
</feature>
<feature type="region of interest" description="Disordered" evidence="2">
    <location>
        <begin position="81"/>
        <end position="106"/>
    </location>
</feature>
<dbReference type="GO" id="GO:0008270">
    <property type="term" value="F:zinc ion binding"/>
    <property type="evidence" value="ECO:0007669"/>
    <property type="project" value="UniProtKB-KW"/>
</dbReference>
<dbReference type="SUPFAM" id="SSF57850">
    <property type="entry name" value="RING/U-box"/>
    <property type="match status" value="1"/>
</dbReference>
<feature type="compositionally biased region" description="Acidic residues" evidence="2">
    <location>
        <begin position="81"/>
        <end position="98"/>
    </location>
</feature>
<name>A0A6A6DL88_9PEZI</name>
<dbReference type="Pfam" id="PF13639">
    <property type="entry name" value="zf-RING_2"/>
    <property type="match status" value="1"/>
</dbReference>
<reference evidence="4" key="1">
    <citation type="journal article" date="2020" name="Stud. Mycol.">
        <title>101 Dothideomycetes genomes: a test case for predicting lifestyles and emergence of pathogens.</title>
        <authorList>
            <person name="Haridas S."/>
            <person name="Albert R."/>
            <person name="Binder M."/>
            <person name="Bloem J."/>
            <person name="Labutti K."/>
            <person name="Salamov A."/>
            <person name="Andreopoulos B."/>
            <person name="Baker S."/>
            <person name="Barry K."/>
            <person name="Bills G."/>
            <person name="Bluhm B."/>
            <person name="Cannon C."/>
            <person name="Castanera R."/>
            <person name="Culley D."/>
            <person name="Daum C."/>
            <person name="Ezra D."/>
            <person name="Gonzalez J."/>
            <person name="Henrissat B."/>
            <person name="Kuo A."/>
            <person name="Liang C."/>
            <person name="Lipzen A."/>
            <person name="Lutzoni F."/>
            <person name="Magnuson J."/>
            <person name="Mondo S."/>
            <person name="Nolan M."/>
            <person name="Ohm R."/>
            <person name="Pangilinan J."/>
            <person name="Park H.-J."/>
            <person name="Ramirez L."/>
            <person name="Alfaro M."/>
            <person name="Sun H."/>
            <person name="Tritt A."/>
            <person name="Yoshinaga Y."/>
            <person name="Zwiers L.-H."/>
            <person name="Turgeon B."/>
            <person name="Goodwin S."/>
            <person name="Spatafora J."/>
            <person name="Crous P."/>
            <person name="Grigoriev I."/>
        </authorList>
    </citation>
    <scope>NUCLEOTIDE SEQUENCE</scope>
    <source>
        <strain evidence="4">CBS 207.26</strain>
    </source>
</reference>
<gene>
    <name evidence="4" type="ORF">K469DRAFT_693378</name>
</gene>
<sequence>MVGDASLPSKEEFIRDKIDLLRECAICWMEFDSNHIPPHISGTQTCGHVFGEVCLRKWFEANHKGSNACLLCREVLFQKDDEGDEGEETDEDDYEDGPPEFQDGYHPENNSADWIEHFNVRREAGVFLKDLWRKLG</sequence>
<evidence type="ECO:0000313" key="4">
    <source>
        <dbReference type="EMBL" id="KAF2180221.1"/>
    </source>
</evidence>
<evidence type="ECO:0000256" key="1">
    <source>
        <dbReference type="PROSITE-ProRule" id="PRU00175"/>
    </source>
</evidence>
<evidence type="ECO:0000313" key="5">
    <source>
        <dbReference type="Proteomes" id="UP000800200"/>
    </source>
</evidence>
<keyword evidence="1" id="KW-0863">Zinc-finger</keyword>
<dbReference type="AlphaFoldDB" id="A0A6A6DL88"/>
<keyword evidence="1" id="KW-0479">Metal-binding</keyword>
<dbReference type="InterPro" id="IPR001841">
    <property type="entry name" value="Znf_RING"/>
</dbReference>
<protein>
    <recommendedName>
        <fullName evidence="3">RING-type domain-containing protein</fullName>
    </recommendedName>
</protein>
<evidence type="ECO:0000259" key="3">
    <source>
        <dbReference type="PROSITE" id="PS50089"/>
    </source>
</evidence>
<dbReference type="OrthoDB" id="3801154at2759"/>
<organism evidence="4 5">
    <name type="scientific">Zopfia rhizophila CBS 207.26</name>
    <dbReference type="NCBI Taxonomy" id="1314779"/>
    <lineage>
        <taxon>Eukaryota</taxon>
        <taxon>Fungi</taxon>
        <taxon>Dikarya</taxon>
        <taxon>Ascomycota</taxon>
        <taxon>Pezizomycotina</taxon>
        <taxon>Dothideomycetes</taxon>
        <taxon>Dothideomycetes incertae sedis</taxon>
        <taxon>Zopfiaceae</taxon>
        <taxon>Zopfia</taxon>
    </lineage>
</organism>
<accession>A0A6A6DL88</accession>
<dbReference type="InterPro" id="IPR013083">
    <property type="entry name" value="Znf_RING/FYVE/PHD"/>
</dbReference>
<keyword evidence="1" id="KW-0862">Zinc</keyword>
<dbReference type="Proteomes" id="UP000800200">
    <property type="component" value="Unassembled WGS sequence"/>
</dbReference>